<evidence type="ECO:0000313" key="3">
    <source>
        <dbReference type="Proteomes" id="UP000254287"/>
    </source>
</evidence>
<accession>A0A376CTU3</accession>
<proteinExistence type="predicted"/>
<name>A0A376CTU3_9CORY</name>
<reference evidence="2 3" key="1">
    <citation type="submission" date="2018-06" db="EMBL/GenBank/DDBJ databases">
        <authorList>
            <consortium name="Pathogen Informatics"/>
            <person name="Doyle S."/>
        </authorList>
    </citation>
    <scope>NUCLEOTIDE SEQUENCE [LARGE SCALE GENOMIC DNA]</scope>
    <source>
        <strain evidence="2 3">NCTC10289</strain>
    </source>
</reference>
<feature type="region of interest" description="Disordered" evidence="1">
    <location>
        <begin position="103"/>
        <end position="123"/>
    </location>
</feature>
<organism evidence="2 3">
    <name type="scientific">Corynebacterium minutissimum</name>
    <dbReference type="NCBI Taxonomy" id="38301"/>
    <lineage>
        <taxon>Bacteria</taxon>
        <taxon>Bacillati</taxon>
        <taxon>Actinomycetota</taxon>
        <taxon>Actinomycetes</taxon>
        <taxon>Mycobacteriales</taxon>
        <taxon>Corynebacteriaceae</taxon>
        <taxon>Corynebacterium</taxon>
    </lineage>
</organism>
<evidence type="ECO:0000313" key="2">
    <source>
        <dbReference type="EMBL" id="STC73752.1"/>
    </source>
</evidence>
<dbReference type="AlphaFoldDB" id="A0A376CTU3"/>
<feature type="compositionally biased region" description="Basic residues" evidence="1">
    <location>
        <begin position="105"/>
        <end position="118"/>
    </location>
</feature>
<evidence type="ECO:0000256" key="1">
    <source>
        <dbReference type="SAM" id="MobiDB-lite"/>
    </source>
</evidence>
<sequence>MHVFILANGYSNSPRVHLYEGLNEVGHFGVGQHGVAEGPEGGFMIEVDTDEHEFGAWRNTIGCPQGGWDDLQVGAGLLPSVSYAQIGINPAKPFERTRPVLSRKALSRRSRLKGRSARKTTEEMPYSSVSGVCGFASSSA</sequence>
<protein>
    <submittedName>
        <fullName evidence="2">Uncharacterized protein</fullName>
    </submittedName>
</protein>
<dbReference type="Proteomes" id="UP000254287">
    <property type="component" value="Unassembled WGS sequence"/>
</dbReference>
<gene>
    <name evidence="2" type="ORF">NCTC10289_00165</name>
</gene>
<dbReference type="EMBL" id="UFXP01000001">
    <property type="protein sequence ID" value="STC73752.1"/>
    <property type="molecule type" value="Genomic_DNA"/>
</dbReference>